<proteinExistence type="predicted"/>
<evidence type="ECO:0000256" key="2">
    <source>
        <dbReference type="SAM" id="SignalP"/>
    </source>
</evidence>
<dbReference type="EMBL" id="BNCQ01000031">
    <property type="protein sequence ID" value="GIM09293.1"/>
    <property type="molecule type" value="Genomic_DNA"/>
</dbReference>
<reference evidence="4" key="1">
    <citation type="journal article" date="2021" name="Proc. Natl. Acad. Sci. U.S.A.">
        <title>Three genomes in the algal genus Volvox reveal the fate of a haploid sex-determining region after a transition to homothallism.</title>
        <authorList>
            <person name="Yamamoto K."/>
            <person name="Hamaji T."/>
            <person name="Kawai-Toyooka H."/>
            <person name="Matsuzaki R."/>
            <person name="Takahashi F."/>
            <person name="Nishimura Y."/>
            <person name="Kawachi M."/>
            <person name="Noguchi H."/>
            <person name="Minakuchi Y."/>
            <person name="Umen J.G."/>
            <person name="Toyoda A."/>
            <person name="Nozaki H."/>
        </authorList>
    </citation>
    <scope>NUCLEOTIDE SEQUENCE</scope>
    <source>
        <strain evidence="5">NIES-3785</strain>
        <strain evidence="4">NIES-3786</strain>
    </source>
</reference>
<dbReference type="InterPro" id="IPR004302">
    <property type="entry name" value="Cellulose/chitin-bd_N"/>
</dbReference>
<accession>A0A8J4FQA9</accession>
<comment type="caution">
    <text evidence="4">The sequence shown here is derived from an EMBL/GenBank/DDBJ whole genome shotgun (WGS) entry which is preliminary data.</text>
</comment>
<keyword evidence="6" id="KW-1185">Reference proteome</keyword>
<dbReference type="OrthoDB" id="545243at2759"/>
<organism evidence="4 6">
    <name type="scientific">Volvox reticuliferus</name>
    <dbReference type="NCBI Taxonomy" id="1737510"/>
    <lineage>
        <taxon>Eukaryota</taxon>
        <taxon>Viridiplantae</taxon>
        <taxon>Chlorophyta</taxon>
        <taxon>core chlorophytes</taxon>
        <taxon>Chlorophyceae</taxon>
        <taxon>CS clade</taxon>
        <taxon>Chlamydomonadales</taxon>
        <taxon>Volvocaceae</taxon>
        <taxon>Volvox</taxon>
    </lineage>
</organism>
<feature type="signal peptide" evidence="2">
    <location>
        <begin position="1"/>
        <end position="24"/>
    </location>
</feature>
<feature type="chain" id="PRO_5035391326" description="Chitin-binding type-4 domain-containing protein" evidence="2">
    <location>
        <begin position="25"/>
        <end position="478"/>
    </location>
</feature>
<evidence type="ECO:0000256" key="1">
    <source>
        <dbReference type="SAM" id="MobiDB-lite"/>
    </source>
</evidence>
<feature type="region of interest" description="Disordered" evidence="1">
    <location>
        <begin position="223"/>
        <end position="292"/>
    </location>
</feature>
<feature type="domain" description="Chitin-binding type-4" evidence="3">
    <location>
        <begin position="25"/>
        <end position="222"/>
    </location>
</feature>
<evidence type="ECO:0000313" key="4">
    <source>
        <dbReference type="EMBL" id="GIL85765.1"/>
    </source>
</evidence>
<gene>
    <name evidence="4" type="ORF">Vretifemale_14239</name>
    <name evidence="5" type="ORF">Vretimale_13202</name>
</gene>
<evidence type="ECO:0000259" key="3">
    <source>
        <dbReference type="Pfam" id="PF03067"/>
    </source>
</evidence>
<dbReference type="Pfam" id="PF03067">
    <property type="entry name" value="LPMO_10"/>
    <property type="match status" value="1"/>
</dbReference>
<sequence length="478" mass="50250">MIISRAIFSVAFLGIFGAVRFAEAHGYLKSPISRNYAARLNNKFYCEHCGQGNGGVPDVCGNPFQGSPGVNFTDPTLWFDGFKATWQSGQDVDITIYLSTNHGGRMAVRLCPRDRFGLYSTCFNEPANQLRRVSTDPKYNGKVYWYLKPSDTEITQRFRLPPGVSCSNGCVLQWWWVGYQNCYLPCESLADDVDGECGKSVNGAGQCASITQTEQFNNCADVLIQPSTGTSPPPPGRTSPSPSPSPSPTAQRPAPPSPRPSPPSPRPSPPAPPPPSPQPAKPPAPRPPPSPPAPICPALEWKCSECTRLANAAAGTLGTGLEAPCQKCAATAADPWSCHNCFATSGNKDVLLGCLSCAQDGVGSGCSLICATKSPDSATMGTCADCAKRGGNAWDCGTCFDKSGGNAQKRDACLRCVADRAGAWACAECTGRYGSACEVEKCTSCLRAGGDAWGCYTASYASACSASSSGRRALGAAK</sequence>
<evidence type="ECO:0000313" key="5">
    <source>
        <dbReference type="EMBL" id="GIM09293.1"/>
    </source>
</evidence>
<dbReference type="PRINTS" id="PR01217">
    <property type="entry name" value="PRICHEXTENSN"/>
</dbReference>
<keyword evidence="2" id="KW-0732">Signal</keyword>
<feature type="compositionally biased region" description="Pro residues" evidence="1">
    <location>
        <begin position="231"/>
        <end position="292"/>
    </location>
</feature>
<dbReference type="Proteomes" id="UP000747110">
    <property type="component" value="Unassembled WGS sequence"/>
</dbReference>
<dbReference type="AlphaFoldDB" id="A0A8J4FQA9"/>
<dbReference type="Proteomes" id="UP000722791">
    <property type="component" value="Unassembled WGS sequence"/>
</dbReference>
<evidence type="ECO:0000313" key="6">
    <source>
        <dbReference type="Proteomes" id="UP000747110"/>
    </source>
</evidence>
<protein>
    <recommendedName>
        <fullName evidence="3">Chitin-binding type-4 domain-containing protein</fullName>
    </recommendedName>
</protein>
<name>A0A8J4FQA9_9CHLO</name>
<dbReference type="EMBL" id="BNCP01000033">
    <property type="protein sequence ID" value="GIL85765.1"/>
    <property type="molecule type" value="Genomic_DNA"/>
</dbReference>